<feature type="domain" description="Amidohydrolase-related" evidence="2">
    <location>
        <begin position="65"/>
        <end position="446"/>
    </location>
</feature>
<name>A0A6G9YZS6_9NOCA</name>
<dbReference type="InterPro" id="IPR032466">
    <property type="entry name" value="Metal_Hydrolase"/>
</dbReference>
<sequence length="493" mass="53184">MTDVEAQLIKARIVYTADESDRVVPGGAVLVVGDRIVAVGEEAEVGATAAALTQPVRTIDATNMMVLPGFVNAHWHEFFARRVGPTDALRPVRDAEDAPGWMALGGNLLAVSPMFDKLADLAPRLTEREAVDIATYSVWSQLRGGTTTLADLGSFNQPDALMAAFRAVGIRGAISTWVSDVVCEKGASAPRRSRSADSVVRELDRVATMCAADDTGMLRARASVVAVTNMSDEAGRGIAELADRYGLTIGAHLCALRTESPTVREYFGRGSVQRFADLGLLGDRLLGAHTSFADETERRLLIDAAVHISHSPAKYGWVGESTMSETRLIPELAKAGLDVSISTDGSGRPIGGMVENMRAAWQQHNELYADPTVLRASRALAMATRLPAKGLRWQDQIGSLEPDKQADLVMVRADDWRYLLDPRPLEAFLHLGGSLDIDTVMVAGRTLIKGGRSVHLDETELQRRYLAALRSCAARVFEVAEPQLRQVFAGVAG</sequence>
<proteinExistence type="predicted"/>
<dbReference type="EMBL" id="CP046173">
    <property type="protein sequence ID" value="QIS18323.1"/>
    <property type="molecule type" value="Genomic_DNA"/>
</dbReference>
<dbReference type="PANTHER" id="PTHR43794">
    <property type="entry name" value="AMINOHYDROLASE SSNA-RELATED"/>
    <property type="match status" value="1"/>
</dbReference>
<protein>
    <submittedName>
        <fullName evidence="3">Amidohydrolase family protein</fullName>
    </submittedName>
</protein>
<keyword evidence="1 3" id="KW-0378">Hydrolase</keyword>
<evidence type="ECO:0000313" key="3">
    <source>
        <dbReference type="EMBL" id="QIS18323.1"/>
    </source>
</evidence>
<dbReference type="InterPro" id="IPR011059">
    <property type="entry name" value="Metal-dep_hydrolase_composite"/>
</dbReference>
<evidence type="ECO:0000313" key="4">
    <source>
        <dbReference type="Proteomes" id="UP000500953"/>
    </source>
</evidence>
<dbReference type="GO" id="GO:0016810">
    <property type="term" value="F:hydrolase activity, acting on carbon-nitrogen (but not peptide) bonds"/>
    <property type="evidence" value="ECO:0007669"/>
    <property type="project" value="InterPro"/>
</dbReference>
<dbReference type="InterPro" id="IPR006680">
    <property type="entry name" value="Amidohydro-rel"/>
</dbReference>
<dbReference type="AlphaFoldDB" id="A0A6G9YZS6"/>
<dbReference type="RefSeq" id="WP_167485642.1">
    <property type="nucleotide sequence ID" value="NZ_CP046173.1"/>
</dbReference>
<dbReference type="Proteomes" id="UP000500953">
    <property type="component" value="Chromosome"/>
</dbReference>
<organism evidence="3 4">
    <name type="scientific">Nocardia terpenica</name>
    <dbReference type="NCBI Taxonomy" id="455432"/>
    <lineage>
        <taxon>Bacteria</taxon>
        <taxon>Bacillati</taxon>
        <taxon>Actinomycetota</taxon>
        <taxon>Actinomycetes</taxon>
        <taxon>Mycobacteriales</taxon>
        <taxon>Nocardiaceae</taxon>
        <taxon>Nocardia</taxon>
    </lineage>
</organism>
<dbReference type="SUPFAM" id="SSF51338">
    <property type="entry name" value="Composite domain of metallo-dependent hydrolases"/>
    <property type="match status" value="2"/>
</dbReference>
<gene>
    <name evidence="3" type="ORF">F6W96_08540</name>
</gene>
<dbReference type="PANTHER" id="PTHR43794:SF11">
    <property type="entry name" value="AMIDOHYDROLASE-RELATED DOMAIN-CONTAINING PROTEIN"/>
    <property type="match status" value="1"/>
</dbReference>
<accession>A0A6G9YZS6</accession>
<dbReference type="InterPro" id="IPR050287">
    <property type="entry name" value="MTA/SAH_deaminase"/>
</dbReference>
<evidence type="ECO:0000259" key="2">
    <source>
        <dbReference type="Pfam" id="PF01979"/>
    </source>
</evidence>
<dbReference type="Pfam" id="PF01979">
    <property type="entry name" value="Amidohydro_1"/>
    <property type="match status" value="1"/>
</dbReference>
<reference evidence="3 4" key="1">
    <citation type="journal article" date="2019" name="ACS Chem. Biol.">
        <title>Identification and Mobilization of a Cryptic Antibiotic Biosynthesis Gene Locus from a Human-Pathogenic Nocardia Isolate.</title>
        <authorList>
            <person name="Herisse M."/>
            <person name="Ishida K."/>
            <person name="Porter J.L."/>
            <person name="Howden B."/>
            <person name="Hertweck C."/>
            <person name="Stinear T.P."/>
            <person name="Pidot S.J."/>
        </authorList>
    </citation>
    <scope>NUCLEOTIDE SEQUENCE [LARGE SCALE GENOMIC DNA]</scope>
    <source>
        <strain evidence="3 4">AUSMDU00012715</strain>
    </source>
</reference>
<evidence type="ECO:0000256" key="1">
    <source>
        <dbReference type="ARBA" id="ARBA00022801"/>
    </source>
</evidence>
<dbReference type="SUPFAM" id="SSF51556">
    <property type="entry name" value="Metallo-dependent hydrolases"/>
    <property type="match status" value="1"/>
</dbReference>
<dbReference type="Gene3D" id="3.20.20.140">
    <property type="entry name" value="Metal-dependent hydrolases"/>
    <property type="match status" value="1"/>
</dbReference>
<dbReference type="Gene3D" id="2.30.40.10">
    <property type="entry name" value="Urease, subunit C, domain 1"/>
    <property type="match status" value="1"/>
</dbReference>